<gene>
    <name evidence="1" type="ORF">N1027_00845</name>
</gene>
<dbReference type="SUPFAM" id="SSF52980">
    <property type="entry name" value="Restriction endonuclease-like"/>
    <property type="match status" value="1"/>
</dbReference>
<evidence type="ECO:0000313" key="2">
    <source>
        <dbReference type="Proteomes" id="UP001165584"/>
    </source>
</evidence>
<keyword evidence="2" id="KW-1185">Reference proteome</keyword>
<name>A0ABT2GKD9_9MICO</name>
<dbReference type="RefSeq" id="WP_259504044.1">
    <property type="nucleotide sequence ID" value="NZ_JANLCM010000001.1"/>
</dbReference>
<dbReference type="Gene3D" id="3.40.960.10">
    <property type="entry name" value="VSR Endonuclease"/>
    <property type="match status" value="1"/>
</dbReference>
<accession>A0ABT2GKD9</accession>
<evidence type="ECO:0000313" key="1">
    <source>
        <dbReference type="EMBL" id="MCS5716680.1"/>
    </source>
</evidence>
<dbReference type="InterPro" id="IPR011335">
    <property type="entry name" value="Restrct_endonuc-II-like"/>
</dbReference>
<evidence type="ECO:0008006" key="3">
    <source>
        <dbReference type="Google" id="ProtNLM"/>
    </source>
</evidence>
<organism evidence="1 2">
    <name type="scientific">Herbiconiux aconitum</name>
    <dbReference type="NCBI Taxonomy" id="2970913"/>
    <lineage>
        <taxon>Bacteria</taxon>
        <taxon>Bacillati</taxon>
        <taxon>Actinomycetota</taxon>
        <taxon>Actinomycetes</taxon>
        <taxon>Micrococcales</taxon>
        <taxon>Microbacteriaceae</taxon>
        <taxon>Herbiconiux</taxon>
    </lineage>
</organism>
<dbReference type="Proteomes" id="UP001165584">
    <property type="component" value="Unassembled WGS sequence"/>
</dbReference>
<dbReference type="EMBL" id="JANLCM010000001">
    <property type="protein sequence ID" value="MCS5716680.1"/>
    <property type="molecule type" value="Genomic_DNA"/>
</dbReference>
<sequence>MSPRSPRPQAFPARPFSVAEARANGVGERRLRAGDLRTPFPGIRVAADTSPLDFVARCRALVARLPPGAAISHASAAALHRLPVPSRVRSERIHALVPPPHRAIRMRGVIGHECPLGADELTDVGGIPVTSVVRTWLDLAGELTASELVATGDHIIHHELPLASRAQLAQAVGTRTSRRGIRALRRALELLDDRAESPRESLLRVLLIEAGFPPPRTQVEVFTAHGHFVARVDLAYPERRIAIEYEGDHHRTDKAQWRKDIIRMRRLHALGWTVIRVTQADLVAPAALLRELRSLVA</sequence>
<proteinExistence type="predicted"/>
<protein>
    <recommendedName>
        <fullName evidence="3">DUF559 domain-containing protein</fullName>
    </recommendedName>
</protein>
<reference evidence="1" key="1">
    <citation type="submission" date="2022-08" db="EMBL/GenBank/DDBJ databases">
        <authorList>
            <person name="Deng Y."/>
            <person name="Han X.-F."/>
            <person name="Zhang Y.-Q."/>
        </authorList>
    </citation>
    <scope>NUCLEOTIDE SEQUENCE</scope>
    <source>
        <strain evidence="1">CPCC 205763</strain>
    </source>
</reference>
<comment type="caution">
    <text evidence="1">The sequence shown here is derived from an EMBL/GenBank/DDBJ whole genome shotgun (WGS) entry which is preliminary data.</text>
</comment>